<comment type="caution">
    <text evidence="1">The sequence shown here is derived from an EMBL/GenBank/DDBJ whole genome shotgun (WGS) entry which is preliminary data.</text>
</comment>
<protein>
    <submittedName>
        <fullName evidence="1">Uncharacterized protein</fullName>
    </submittedName>
</protein>
<dbReference type="RefSeq" id="WP_367919624.1">
    <property type="nucleotide sequence ID" value="NZ_BAABAC010000023.1"/>
</dbReference>
<reference evidence="2" key="1">
    <citation type="journal article" date="2019" name="Int. J. Syst. Evol. Microbiol.">
        <title>The Global Catalogue of Microorganisms (GCM) 10K type strain sequencing project: providing services to taxonomists for standard genome sequencing and annotation.</title>
        <authorList>
            <consortium name="The Broad Institute Genomics Platform"/>
            <consortium name="The Broad Institute Genome Sequencing Center for Infectious Disease"/>
            <person name="Wu L."/>
            <person name="Ma J."/>
        </authorList>
    </citation>
    <scope>NUCLEOTIDE SEQUENCE [LARGE SCALE GENOMIC DNA]</scope>
    <source>
        <strain evidence="2">CCUG 52478</strain>
    </source>
</reference>
<proteinExistence type="predicted"/>
<dbReference type="Proteomes" id="UP001597229">
    <property type="component" value="Unassembled WGS sequence"/>
</dbReference>
<dbReference type="EMBL" id="JBHTLX010000023">
    <property type="protein sequence ID" value="MFD1250349.1"/>
    <property type="molecule type" value="Genomic_DNA"/>
</dbReference>
<evidence type="ECO:0000313" key="2">
    <source>
        <dbReference type="Proteomes" id="UP001597229"/>
    </source>
</evidence>
<keyword evidence="2" id="KW-1185">Reference proteome</keyword>
<evidence type="ECO:0000313" key="1">
    <source>
        <dbReference type="EMBL" id="MFD1250349.1"/>
    </source>
</evidence>
<sequence>MYSVALDHGIDPKDWVGHEDEPVPVKVDLLLKPDLQAIAYFRVRGGTGAPGSPTT</sequence>
<accession>A0ABW3W7H9</accession>
<name>A0ABW3W7H9_9ACTN</name>
<gene>
    <name evidence="1" type="ORF">ACFQ3F_21320</name>
</gene>
<organism evidence="1 2">
    <name type="scientific">Nocardioides ginsengisoli</name>
    <dbReference type="NCBI Taxonomy" id="363868"/>
    <lineage>
        <taxon>Bacteria</taxon>
        <taxon>Bacillati</taxon>
        <taxon>Actinomycetota</taxon>
        <taxon>Actinomycetes</taxon>
        <taxon>Propionibacteriales</taxon>
        <taxon>Nocardioidaceae</taxon>
        <taxon>Nocardioides</taxon>
    </lineage>
</organism>